<feature type="coiled-coil region" evidence="1">
    <location>
        <begin position="85"/>
        <end position="126"/>
    </location>
</feature>
<name>A0A060AB19_9CAUD</name>
<dbReference type="GeneID" id="19685760"/>
<evidence type="ECO:0000313" key="3">
    <source>
        <dbReference type="Proteomes" id="UP000026999"/>
    </source>
</evidence>
<dbReference type="InterPro" id="IPR029052">
    <property type="entry name" value="Metallo-depent_PP-like"/>
</dbReference>
<dbReference type="OrthoDB" id="10784at10239"/>
<accession>A0A060AB19</accession>
<keyword evidence="1" id="KW-0175">Coiled coil</keyword>
<gene>
    <name evidence="2" type="ORF">PHAGE6E_18</name>
</gene>
<evidence type="ECO:0000256" key="1">
    <source>
        <dbReference type="SAM" id="Coils"/>
    </source>
</evidence>
<organism evidence="2 3">
    <name type="scientific">Staphylococcus phage 6ec</name>
    <dbReference type="NCBI Taxonomy" id="1500386"/>
    <lineage>
        <taxon>Viruses</taxon>
        <taxon>Duplodnaviria</taxon>
        <taxon>Heunggongvirae</taxon>
        <taxon>Uroviricota</taxon>
        <taxon>Caudoviricetes</taxon>
        <taxon>Sextaecvirus</taxon>
        <taxon>Sextaecvirus sextaec</taxon>
    </lineage>
</organism>
<dbReference type="EMBL" id="KJ804259">
    <property type="protein sequence ID" value="AIA64045.1"/>
    <property type="molecule type" value="Genomic_DNA"/>
</dbReference>
<protein>
    <submittedName>
        <fullName evidence="2">ABC transport-like domain protein</fullName>
    </submittedName>
</protein>
<dbReference type="KEGG" id="vg:19685760"/>
<reference evidence="2 3" key="1">
    <citation type="journal article" date="2014" name="Genome Announc.">
        <title>Complete Genome Sequence of a Staphylococcus epidermidis Bacteriophage Isolated from the Anterior Nares of Humans.</title>
        <authorList>
            <person name="Aswani V.H."/>
            <person name="Tremblay D.M."/>
            <person name="Moineau S."/>
            <person name="Shukla S.K."/>
        </authorList>
    </citation>
    <scope>NUCLEOTIDE SEQUENCE [LARGE SCALE GENOMIC DNA]</scope>
</reference>
<proteinExistence type="predicted"/>
<dbReference type="Proteomes" id="UP000026999">
    <property type="component" value="Segment"/>
</dbReference>
<keyword evidence="3" id="KW-1185">Reference proteome</keyword>
<sequence>MSFDTYFKEEYGMNEYLKRNEESVTSYWIRLYKNRQSYGLTFKECGQLMNEVTGEDWNEAKWRREMEGYLKVSSYLQEENPTGINTEQLEEIQSEKLELEKEKIKMRDQKREMRNTLRQMARLEHLVDYVESATETLEPFELPVESKDKTNDSEAMVVISDWHLGMNIDSQFNRFNEDVARYRITKLKQKTYEKVIKDDIQRLHIANLGDLIHGAIHVSTRIQSEEDVIQQVIRASEYLKDFIGDFLKLGIDVKYYNVIGNHGRVSPNKQDVAGIEENFEKLILTILDTAFSSQLNYTSFDSKDGLIETTIKGRKGVLVHGDYDKGASIVAKLPQLLGYVPDFVIGGHFHRESIMDYGKTTCITNGSLCGSDDYAIQMRLGGKPSQKYLTFTDEGIEENNTIYL</sequence>
<dbReference type="RefSeq" id="YP_009042524.1">
    <property type="nucleotide sequence ID" value="NC_024355.1"/>
</dbReference>
<dbReference type="SUPFAM" id="SSF56300">
    <property type="entry name" value="Metallo-dependent phosphatases"/>
    <property type="match status" value="1"/>
</dbReference>
<dbReference type="Gene3D" id="3.60.21.10">
    <property type="match status" value="1"/>
</dbReference>
<evidence type="ECO:0000313" key="2">
    <source>
        <dbReference type="EMBL" id="AIA64045.1"/>
    </source>
</evidence>